<dbReference type="Gene3D" id="3.30.530.20">
    <property type="match status" value="1"/>
</dbReference>
<reference evidence="3 4" key="1">
    <citation type="submission" date="2023-06" db="EMBL/GenBank/DDBJ databases">
        <title>Microbacterium sp. nov., isolated from a waste landfill.</title>
        <authorList>
            <person name="Wen W."/>
        </authorList>
    </citation>
    <scope>NUCLEOTIDE SEQUENCE [LARGE SCALE GENOMIC DNA]</scope>
    <source>
        <strain evidence="3 4">ASV49</strain>
    </source>
</reference>
<gene>
    <name evidence="3" type="ORF">QSV35_06730</name>
</gene>
<keyword evidence="4" id="KW-1185">Reference proteome</keyword>
<dbReference type="EMBL" id="JASXSZ010000002">
    <property type="protein sequence ID" value="MDL9979021.1"/>
    <property type="molecule type" value="Genomic_DNA"/>
</dbReference>
<evidence type="ECO:0000256" key="1">
    <source>
        <dbReference type="ARBA" id="ARBA00006817"/>
    </source>
</evidence>
<evidence type="ECO:0000259" key="2">
    <source>
        <dbReference type="Pfam" id="PF08327"/>
    </source>
</evidence>
<dbReference type="Pfam" id="PF08327">
    <property type="entry name" value="AHSA1"/>
    <property type="match status" value="1"/>
</dbReference>
<dbReference type="Proteomes" id="UP001235064">
    <property type="component" value="Unassembled WGS sequence"/>
</dbReference>
<evidence type="ECO:0000313" key="4">
    <source>
        <dbReference type="Proteomes" id="UP001235064"/>
    </source>
</evidence>
<accession>A0ABT7MX61</accession>
<dbReference type="InterPro" id="IPR013538">
    <property type="entry name" value="ASHA1/2-like_C"/>
</dbReference>
<comment type="caution">
    <text evidence="3">The sequence shown here is derived from an EMBL/GenBank/DDBJ whole genome shotgun (WGS) entry which is preliminary data.</text>
</comment>
<dbReference type="CDD" id="cd07826">
    <property type="entry name" value="SRPBCC_CalC_Aha1-like_9"/>
    <property type="match status" value="1"/>
</dbReference>
<proteinExistence type="inferred from homology"/>
<feature type="domain" description="Activator of Hsp90 ATPase homologue 1/2-like C-terminal" evidence="2">
    <location>
        <begin position="23"/>
        <end position="155"/>
    </location>
</feature>
<protein>
    <submittedName>
        <fullName evidence="3">SRPBCC family protein</fullName>
    </submittedName>
</protein>
<comment type="similarity">
    <text evidence="1">Belongs to the AHA1 family.</text>
</comment>
<organism evidence="3 4">
    <name type="scientific">Microbacterium candidum</name>
    <dbReference type="NCBI Taxonomy" id="3041922"/>
    <lineage>
        <taxon>Bacteria</taxon>
        <taxon>Bacillati</taxon>
        <taxon>Actinomycetota</taxon>
        <taxon>Actinomycetes</taxon>
        <taxon>Micrococcales</taxon>
        <taxon>Microbacteriaceae</taxon>
        <taxon>Microbacterium</taxon>
    </lineage>
</organism>
<sequence>MTNPVTIDAVPGTSYADITREFDAPVEALFGAHADPELFVQWIGPRRLENTITAWDFRTGGGYRFEQRDADGSVYAFRGMFHTIRENEIIIQTFEFEGWPDGVSIDVIRFEALPGGRSRLVDHGVFESIETMDAFLKEGMTDGLEQGYERLDELLARG</sequence>
<dbReference type="RefSeq" id="WP_286287897.1">
    <property type="nucleotide sequence ID" value="NZ_JASXSZ010000002.1"/>
</dbReference>
<evidence type="ECO:0000313" key="3">
    <source>
        <dbReference type="EMBL" id="MDL9979021.1"/>
    </source>
</evidence>
<dbReference type="InterPro" id="IPR023393">
    <property type="entry name" value="START-like_dom_sf"/>
</dbReference>
<dbReference type="SUPFAM" id="SSF55961">
    <property type="entry name" value="Bet v1-like"/>
    <property type="match status" value="1"/>
</dbReference>
<name>A0ABT7MX61_9MICO</name>